<protein>
    <submittedName>
        <fullName evidence="1">Uncharacterized protein</fullName>
    </submittedName>
</protein>
<dbReference type="EMBL" id="CM055741">
    <property type="protein sequence ID" value="KAJ8002296.1"/>
    <property type="molecule type" value="Genomic_DNA"/>
</dbReference>
<reference evidence="1" key="1">
    <citation type="submission" date="2021-05" db="EMBL/GenBank/DDBJ databases">
        <authorList>
            <person name="Pan Q."/>
            <person name="Jouanno E."/>
            <person name="Zahm M."/>
            <person name="Klopp C."/>
            <person name="Cabau C."/>
            <person name="Louis A."/>
            <person name="Berthelot C."/>
            <person name="Parey E."/>
            <person name="Roest Crollius H."/>
            <person name="Montfort J."/>
            <person name="Robinson-Rechavi M."/>
            <person name="Bouchez O."/>
            <person name="Lampietro C."/>
            <person name="Lopez Roques C."/>
            <person name="Donnadieu C."/>
            <person name="Postlethwait J."/>
            <person name="Bobe J."/>
            <person name="Dillon D."/>
            <person name="Chandos A."/>
            <person name="von Hippel F."/>
            <person name="Guiguen Y."/>
        </authorList>
    </citation>
    <scope>NUCLEOTIDE SEQUENCE</scope>
    <source>
        <strain evidence="1">YG-Jan2019</strain>
    </source>
</reference>
<name>A0ACC2GF56_DALPE</name>
<dbReference type="Proteomes" id="UP001157502">
    <property type="component" value="Chromosome 14"/>
</dbReference>
<accession>A0ACC2GF56</accession>
<organism evidence="1 2">
    <name type="scientific">Dallia pectoralis</name>
    <name type="common">Alaska blackfish</name>
    <dbReference type="NCBI Taxonomy" id="75939"/>
    <lineage>
        <taxon>Eukaryota</taxon>
        <taxon>Metazoa</taxon>
        <taxon>Chordata</taxon>
        <taxon>Craniata</taxon>
        <taxon>Vertebrata</taxon>
        <taxon>Euteleostomi</taxon>
        <taxon>Actinopterygii</taxon>
        <taxon>Neopterygii</taxon>
        <taxon>Teleostei</taxon>
        <taxon>Protacanthopterygii</taxon>
        <taxon>Esociformes</taxon>
        <taxon>Umbridae</taxon>
        <taxon>Dallia</taxon>
    </lineage>
</organism>
<keyword evidence="2" id="KW-1185">Reference proteome</keyword>
<sequence>MKKLLVSMEDRIIDKLSAKLSADRAIIERHDQTIQQIEMSLNDVENRLLNLESTCTVLARENEALKLKADDLENRSRPNNIRVTDLPEKAEGSLPSAFMEAFLVETFRTEAFPAPPPVDRAHRIAIPRRKPDDPPRPFIARIHRYRDKERILKLARESGPLSFRGSEVHIYPDYSAEVSRKRAAYYTVKSQLRSGGFGLSDVLPCQTPGYRQKRSEVALLLP</sequence>
<evidence type="ECO:0000313" key="1">
    <source>
        <dbReference type="EMBL" id="KAJ8002296.1"/>
    </source>
</evidence>
<evidence type="ECO:0000313" key="2">
    <source>
        <dbReference type="Proteomes" id="UP001157502"/>
    </source>
</evidence>
<gene>
    <name evidence="1" type="ORF">DPEC_G00178410</name>
</gene>
<comment type="caution">
    <text evidence="1">The sequence shown here is derived from an EMBL/GenBank/DDBJ whole genome shotgun (WGS) entry which is preliminary data.</text>
</comment>
<proteinExistence type="predicted"/>